<proteinExistence type="predicted"/>
<dbReference type="HOGENOM" id="CLU_3116864_0_0_11"/>
<keyword evidence="2" id="KW-1185">Reference proteome</keyword>
<organism evidence="1 2">
    <name type="scientific">Corynebacterium kroppenstedtii (strain DSM 44385 / JCM 11950 / CIP 105744 / CCUG 35717)</name>
    <dbReference type="NCBI Taxonomy" id="645127"/>
    <lineage>
        <taxon>Bacteria</taxon>
        <taxon>Bacillati</taxon>
        <taxon>Actinomycetota</taxon>
        <taxon>Actinomycetes</taxon>
        <taxon>Mycobacteriales</taxon>
        <taxon>Corynebacteriaceae</taxon>
        <taxon>Corynebacterium</taxon>
    </lineage>
</organism>
<sequence>MDIHKYTYHVSWSENDQECIAIVAELPSLPCLGLGPDRHPNTHPQRHLPH</sequence>
<protein>
    <submittedName>
        <fullName evidence="1">Uncharacterized protein</fullName>
    </submittedName>
</protein>
<gene>
    <name evidence="1" type="ordered locus">ckrop_0063</name>
</gene>
<reference evidence="1 2" key="1">
    <citation type="journal article" date="2008" name="J. Biotechnol.">
        <title>Ultrafast pyrosequencing of Corynebacterium kroppenstedtii DSM44385 revealed insights into the physiology of a lipophilic corynebacterium that lacks mycolic acids.</title>
        <authorList>
            <person name="Tauch A."/>
            <person name="Schneider J."/>
            <person name="Szczepanowski R."/>
            <person name="Tilker A."/>
            <person name="Viehoever P."/>
            <person name="Gartemann K.-H."/>
            <person name="Arnold W."/>
            <person name="Blom J."/>
            <person name="Brinkrolf K."/>
            <person name="Brune I."/>
            <person name="Goetker S."/>
            <person name="Weisshaar B."/>
            <person name="Goesmann A."/>
            <person name="Droege M."/>
            <person name="Puehler A."/>
        </authorList>
    </citation>
    <scope>NUCLEOTIDE SEQUENCE [LARGE SCALE GENOMIC DNA]</scope>
    <source>
        <strain evidence="2">DSM 44385 / JCM 11950 / CIP 105744 / CCUG 35717</strain>
    </source>
</reference>
<name>C4LLT4_CORK4</name>
<evidence type="ECO:0000313" key="1">
    <source>
        <dbReference type="EMBL" id="ACR16860.1"/>
    </source>
</evidence>
<dbReference type="Proteomes" id="UP000001473">
    <property type="component" value="Chromosome"/>
</dbReference>
<dbReference type="KEGG" id="ckp:ckrop_0063"/>
<evidence type="ECO:0000313" key="2">
    <source>
        <dbReference type="Proteomes" id="UP000001473"/>
    </source>
</evidence>
<dbReference type="AlphaFoldDB" id="C4LLT4"/>
<accession>C4LLT4</accession>
<dbReference type="EMBL" id="CP001620">
    <property type="protein sequence ID" value="ACR16860.1"/>
    <property type="molecule type" value="Genomic_DNA"/>
</dbReference>